<feature type="domain" description="Histidine kinase/HSP90-like ATPase" evidence="5">
    <location>
        <begin position="202"/>
        <end position="292"/>
    </location>
</feature>
<evidence type="ECO:0000256" key="1">
    <source>
        <dbReference type="ARBA" id="ARBA00022679"/>
    </source>
</evidence>
<keyword evidence="8" id="KW-1185">Reference proteome</keyword>
<keyword evidence="4" id="KW-0472">Membrane</keyword>
<name>A0A4Q7WU70_9ACTN</name>
<evidence type="ECO:0000313" key="8">
    <source>
        <dbReference type="Proteomes" id="UP000292027"/>
    </source>
</evidence>
<dbReference type="AlphaFoldDB" id="A0A4Q7WU70"/>
<keyword evidence="2 7" id="KW-0418">Kinase</keyword>
<dbReference type="Pfam" id="PF02518">
    <property type="entry name" value="HATPase_c"/>
    <property type="match status" value="1"/>
</dbReference>
<comment type="caution">
    <text evidence="7">The sequence shown here is derived from an EMBL/GenBank/DDBJ whole genome shotgun (WGS) entry which is preliminary data.</text>
</comment>
<keyword evidence="3" id="KW-0902">Two-component regulatory system</keyword>
<keyword evidence="4" id="KW-1133">Transmembrane helix</keyword>
<evidence type="ECO:0000256" key="3">
    <source>
        <dbReference type="ARBA" id="ARBA00023012"/>
    </source>
</evidence>
<dbReference type="GO" id="GO:0000155">
    <property type="term" value="F:phosphorelay sensor kinase activity"/>
    <property type="evidence" value="ECO:0007669"/>
    <property type="project" value="InterPro"/>
</dbReference>
<dbReference type="Gene3D" id="1.20.5.1930">
    <property type="match status" value="1"/>
</dbReference>
<dbReference type="InterPro" id="IPR011712">
    <property type="entry name" value="Sig_transdc_His_kin_sub3_dim/P"/>
</dbReference>
<sequence length="293" mass="31671">MGALGELRRSRPVDRVASVADPLDLLAIMGLVILVAAAALTGFVIHRSGSSLLAIGGLPLIEAGVLFLVWLAFRRNRRLQRERLCRHEARARDVERRRLIGELHDGVVQDLAGINFTLERLRLGSMSAGQRGELIADSAATLRRSIGTLRTLLIDSYPPDVAGEGLRRALADLAEGLERAGMDVRLEVTQAEYLPPVTSALIFRAAQEAVRNVAMHSGAREVLIRAELRGRQATLVVEDDGQGFDQARLRQRLSCGHFGLRSTGDLMTAGGGVLRVRAAPGRGTTLMVEVPVG</sequence>
<feature type="transmembrane region" description="Helical" evidence="4">
    <location>
        <begin position="25"/>
        <end position="45"/>
    </location>
</feature>
<evidence type="ECO:0000259" key="5">
    <source>
        <dbReference type="Pfam" id="PF02518"/>
    </source>
</evidence>
<dbReference type="GO" id="GO:0046983">
    <property type="term" value="F:protein dimerization activity"/>
    <property type="evidence" value="ECO:0007669"/>
    <property type="project" value="InterPro"/>
</dbReference>
<dbReference type="InterPro" id="IPR036890">
    <property type="entry name" value="HATPase_C_sf"/>
</dbReference>
<organism evidence="7 8">
    <name type="scientific">Kribbella rubisoli</name>
    <dbReference type="NCBI Taxonomy" id="3075929"/>
    <lineage>
        <taxon>Bacteria</taxon>
        <taxon>Bacillati</taxon>
        <taxon>Actinomycetota</taxon>
        <taxon>Actinomycetes</taxon>
        <taxon>Propionibacteriales</taxon>
        <taxon>Kribbellaceae</taxon>
        <taxon>Kribbella</taxon>
    </lineage>
</organism>
<dbReference type="EMBL" id="SHKR01000013">
    <property type="protein sequence ID" value="RZU13911.1"/>
    <property type="molecule type" value="Genomic_DNA"/>
</dbReference>
<dbReference type="CDD" id="cd16917">
    <property type="entry name" value="HATPase_UhpB-NarQ-NarX-like"/>
    <property type="match status" value="1"/>
</dbReference>
<dbReference type="InterPro" id="IPR003594">
    <property type="entry name" value="HATPase_dom"/>
</dbReference>
<evidence type="ECO:0000313" key="7">
    <source>
        <dbReference type="EMBL" id="RZU13911.1"/>
    </source>
</evidence>
<keyword evidence="4" id="KW-0812">Transmembrane</keyword>
<evidence type="ECO:0000259" key="6">
    <source>
        <dbReference type="Pfam" id="PF07730"/>
    </source>
</evidence>
<dbReference type="Pfam" id="PF07730">
    <property type="entry name" value="HisKA_3"/>
    <property type="match status" value="1"/>
</dbReference>
<proteinExistence type="predicted"/>
<feature type="transmembrane region" description="Helical" evidence="4">
    <location>
        <begin position="51"/>
        <end position="73"/>
    </location>
</feature>
<protein>
    <submittedName>
        <fullName evidence="7">Signal transduction histidine kinase</fullName>
    </submittedName>
</protein>
<evidence type="ECO:0000256" key="2">
    <source>
        <dbReference type="ARBA" id="ARBA00022777"/>
    </source>
</evidence>
<dbReference type="SUPFAM" id="SSF55874">
    <property type="entry name" value="ATPase domain of HSP90 chaperone/DNA topoisomerase II/histidine kinase"/>
    <property type="match status" value="1"/>
</dbReference>
<gene>
    <name evidence="7" type="ORF">EV645_4768</name>
</gene>
<feature type="domain" description="Signal transduction histidine kinase subgroup 3 dimerisation and phosphoacceptor" evidence="6">
    <location>
        <begin position="95"/>
        <end position="155"/>
    </location>
</feature>
<dbReference type="Gene3D" id="3.30.565.10">
    <property type="entry name" value="Histidine kinase-like ATPase, C-terminal domain"/>
    <property type="match status" value="1"/>
</dbReference>
<evidence type="ECO:0000256" key="4">
    <source>
        <dbReference type="SAM" id="Phobius"/>
    </source>
</evidence>
<dbReference type="InterPro" id="IPR050482">
    <property type="entry name" value="Sensor_HK_TwoCompSys"/>
</dbReference>
<dbReference type="PANTHER" id="PTHR24421">
    <property type="entry name" value="NITRATE/NITRITE SENSOR PROTEIN NARX-RELATED"/>
    <property type="match status" value="1"/>
</dbReference>
<accession>A0A4Q7WU70</accession>
<reference evidence="7 8" key="1">
    <citation type="journal article" date="2015" name="Stand. Genomic Sci.">
        <title>Genomic Encyclopedia of Bacterial and Archaeal Type Strains, Phase III: the genomes of soil and plant-associated and newly described type strains.</title>
        <authorList>
            <person name="Whitman W.B."/>
            <person name="Woyke T."/>
            <person name="Klenk H.P."/>
            <person name="Zhou Y."/>
            <person name="Lilburn T.G."/>
            <person name="Beck B.J."/>
            <person name="De Vos P."/>
            <person name="Vandamme P."/>
            <person name="Eisen J.A."/>
            <person name="Garrity G."/>
            <person name="Hugenholtz P."/>
            <person name="Kyrpides N.C."/>
        </authorList>
    </citation>
    <scope>NUCLEOTIDE SEQUENCE [LARGE SCALE GENOMIC DNA]</scope>
    <source>
        <strain evidence="7 8">VKM Ac-2540</strain>
    </source>
</reference>
<keyword evidence="1" id="KW-0808">Transferase</keyword>
<dbReference type="GO" id="GO:0016020">
    <property type="term" value="C:membrane"/>
    <property type="evidence" value="ECO:0007669"/>
    <property type="project" value="InterPro"/>
</dbReference>
<dbReference type="Proteomes" id="UP000292027">
    <property type="component" value="Unassembled WGS sequence"/>
</dbReference>